<organism evidence="2 3">
    <name type="scientific">Schistosoma margrebowiei</name>
    <dbReference type="NCBI Taxonomy" id="48269"/>
    <lineage>
        <taxon>Eukaryota</taxon>
        <taxon>Metazoa</taxon>
        <taxon>Spiralia</taxon>
        <taxon>Lophotrochozoa</taxon>
        <taxon>Platyhelminthes</taxon>
        <taxon>Trematoda</taxon>
        <taxon>Digenea</taxon>
        <taxon>Strigeidida</taxon>
        <taxon>Schistosomatoidea</taxon>
        <taxon>Schistosomatidae</taxon>
        <taxon>Schistosoma</taxon>
    </lineage>
</organism>
<keyword evidence="3" id="KW-1185">Reference proteome</keyword>
<dbReference type="PANTHER" id="PTHR47027:SF25">
    <property type="entry name" value="REVERSE TRANSCRIPTASE DOMAIN-CONTAINING PROTEIN"/>
    <property type="match status" value="1"/>
</dbReference>
<sequence length="173" mass="20042">MKTSTSEGKLNIQWTAWIKILEYIAENTNPITLDEETPKQTESFTYLGIIIDEKRGSYADVKPRIGKARAEFLRLENIWNSEHLSTNTEVRIFSKNIKTVLLYGAETWRNTTTIIKKVQVFINSCLHKILIALWPDTISNSLLLERTIQLIAEEWISHTFRKSSNCITRKVLT</sequence>
<evidence type="ECO:0000313" key="2">
    <source>
        <dbReference type="EMBL" id="VDO82420.1"/>
    </source>
</evidence>
<evidence type="ECO:0000259" key="1">
    <source>
        <dbReference type="Pfam" id="PF20049"/>
    </source>
</evidence>
<evidence type="ECO:0000313" key="3">
    <source>
        <dbReference type="Proteomes" id="UP000277204"/>
    </source>
</evidence>
<reference evidence="2 3" key="1">
    <citation type="submission" date="2018-11" db="EMBL/GenBank/DDBJ databases">
        <authorList>
            <consortium name="Pathogen Informatics"/>
        </authorList>
    </citation>
    <scope>NUCLEOTIDE SEQUENCE [LARGE SCALE GENOMIC DNA]</scope>
    <source>
        <strain evidence="2 3">Zambia</strain>
    </source>
</reference>
<dbReference type="InterPro" id="IPR045609">
    <property type="entry name" value="DUF6451"/>
</dbReference>
<feature type="domain" description="DUF6451" evidence="1">
    <location>
        <begin position="71"/>
        <end position="103"/>
    </location>
</feature>
<dbReference type="Pfam" id="PF20049">
    <property type="entry name" value="DUF6451"/>
    <property type="match status" value="1"/>
</dbReference>
<dbReference type="AlphaFoldDB" id="A0A183LXU5"/>
<protein>
    <recommendedName>
        <fullName evidence="1">DUF6451 domain-containing protein</fullName>
    </recommendedName>
</protein>
<name>A0A183LXU5_9TREM</name>
<dbReference type="PANTHER" id="PTHR47027">
    <property type="entry name" value="REVERSE TRANSCRIPTASE DOMAIN-CONTAINING PROTEIN"/>
    <property type="match status" value="1"/>
</dbReference>
<accession>A0A183LXU5</accession>
<dbReference type="EMBL" id="UZAI01003808">
    <property type="protein sequence ID" value="VDO82420.1"/>
    <property type="molecule type" value="Genomic_DNA"/>
</dbReference>
<gene>
    <name evidence="2" type="ORF">SMRZ_LOCUS8619</name>
</gene>
<dbReference type="Proteomes" id="UP000277204">
    <property type="component" value="Unassembled WGS sequence"/>
</dbReference>
<proteinExistence type="predicted"/>